<gene>
    <name evidence="1" type="ORF">GMARGA_LOCUS24355</name>
</gene>
<name>A0ABN7VZ00_GIGMA</name>
<reference evidence="1 2" key="1">
    <citation type="submission" date="2021-06" db="EMBL/GenBank/DDBJ databases">
        <authorList>
            <person name="Kallberg Y."/>
            <person name="Tangrot J."/>
            <person name="Rosling A."/>
        </authorList>
    </citation>
    <scope>NUCLEOTIDE SEQUENCE [LARGE SCALE GENOMIC DNA]</scope>
    <source>
        <strain evidence="1 2">120-4 pot B 10/14</strain>
    </source>
</reference>
<evidence type="ECO:0000313" key="2">
    <source>
        <dbReference type="Proteomes" id="UP000789901"/>
    </source>
</evidence>
<keyword evidence="2" id="KW-1185">Reference proteome</keyword>
<sequence length="229" mass="27877">MNLGLNYKKKFNIQYFEKYIALNRVKLITEIHYCSKYIVNITHPIETKSCYKDLYETFRQKYLSLLKDIEDTRADELILFYKRELQYELIQCPKFYKIESKEYYKDLYESLSKLYSFVLEDIRANKSYFDSQKKSNTNSLFRLLYELKKKKDNSYDTKKAQKEFKKITSPRFSSLTDNFKDIIKKNFSLKIYYRYNFDCNITNHISLKKFNLSKESTINELFIRYPSAE</sequence>
<dbReference type="Proteomes" id="UP000789901">
    <property type="component" value="Unassembled WGS sequence"/>
</dbReference>
<comment type="caution">
    <text evidence="1">The sequence shown here is derived from an EMBL/GenBank/DDBJ whole genome shotgun (WGS) entry which is preliminary data.</text>
</comment>
<accession>A0ABN7VZ00</accession>
<protein>
    <submittedName>
        <fullName evidence="1">31780_t:CDS:1</fullName>
    </submittedName>
</protein>
<organism evidence="1 2">
    <name type="scientific">Gigaspora margarita</name>
    <dbReference type="NCBI Taxonomy" id="4874"/>
    <lineage>
        <taxon>Eukaryota</taxon>
        <taxon>Fungi</taxon>
        <taxon>Fungi incertae sedis</taxon>
        <taxon>Mucoromycota</taxon>
        <taxon>Glomeromycotina</taxon>
        <taxon>Glomeromycetes</taxon>
        <taxon>Diversisporales</taxon>
        <taxon>Gigasporaceae</taxon>
        <taxon>Gigaspora</taxon>
    </lineage>
</organism>
<dbReference type="EMBL" id="CAJVQB010025597">
    <property type="protein sequence ID" value="CAG8806715.1"/>
    <property type="molecule type" value="Genomic_DNA"/>
</dbReference>
<evidence type="ECO:0000313" key="1">
    <source>
        <dbReference type="EMBL" id="CAG8806715.1"/>
    </source>
</evidence>
<feature type="non-terminal residue" evidence="1">
    <location>
        <position position="229"/>
    </location>
</feature>
<proteinExistence type="predicted"/>